<evidence type="ECO:0000256" key="9">
    <source>
        <dbReference type="ARBA" id="ARBA00023224"/>
    </source>
</evidence>
<keyword evidence="6 10" id="KW-0472">Membrane</keyword>
<dbReference type="InterPro" id="IPR000276">
    <property type="entry name" value="GPCR_Rhodpsn"/>
</dbReference>
<keyword evidence="8" id="KW-0325">Glycoprotein</keyword>
<name>A0A9Q1CDP5_HOLLE</name>
<evidence type="ECO:0000256" key="7">
    <source>
        <dbReference type="ARBA" id="ARBA00023170"/>
    </source>
</evidence>
<dbReference type="Pfam" id="PF00001">
    <property type="entry name" value="7tm_1"/>
    <property type="match status" value="1"/>
</dbReference>
<evidence type="ECO:0000259" key="11">
    <source>
        <dbReference type="PROSITE" id="PS50262"/>
    </source>
</evidence>
<dbReference type="InterPro" id="IPR017452">
    <property type="entry name" value="GPCR_Rhodpsn_7TM"/>
</dbReference>
<keyword evidence="7 12" id="KW-0675">Receptor</keyword>
<evidence type="ECO:0000313" key="12">
    <source>
        <dbReference type="EMBL" id="KAJ8043132.1"/>
    </source>
</evidence>
<comment type="caution">
    <text evidence="12">The sequence shown here is derived from an EMBL/GenBank/DDBJ whole genome shotgun (WGS) entry which is preliminary data.</text>
</comment>
<keyword evidence="3 10" id="KW-0812">Transmembrane</keyword>
<evidence type="ECO:0000256" key="10">
    <source>
        <dbReference type="SAM" id="Phobius"/>
    </source>
</evidence>
<organism evidence="12 13">
    <name type="scientific">Holothuria leucospilota</name>
    <name type="common">Black long sea cucumber</name>
    <name type="synonym">Mertensiothuria leucospilota</name>
    <dbReference type="NCBI Taxonomy" id="206669"/>
    <lineage>
        <taxon>Eukaryota</taxon>
        <taxon>Metazoa</taxon>
        <taxon>Echinodermata</taxon>
        <taxon>Eleutherozoa</taxon>
        <taxon>Echinozoa</taxon>
        <taxon>Holothuroidea</taxon>
        <taxon>Aspidochirotacea</taxon>
        <taxon>Aspidochirotida</taxon>
        <taxon>Holothuriidae</taxon>
        <taxon>Holothuria</taxon>
    </lineage>
</organism>
<dbReference type="PROSITE" id="PS50262">
    <property type="entry name" value="G_PROTEIN_RECEP_F1_2"/>
    <property type="match status" value="1"/>
</dbReference>
<gene>
    <name evidence="12" type="ORF">HOLleu_10095</name>
</gene>
<dbReference type="GO" id="GO:0004930">
    <property type="term" value="F:G protein-coupled receptor activity"/>
    <property type="evidence" value="ECO:0007669"/>
    <property type="project" value="UniProtKB-KW"/>
</dbReference>
<keyword evidence="4 10" id="KW-1133">Transmembrane helix</keyword>
<evidence type="ECO:0000313" key="13">
    <source>
        <dbReference type="Proteomes" id="UP001152320"/>
    </source>
</evidence>
<protein>
    <submittedName>
        <fullName evidence="12">Sphingosine 1-phosphate receptor 1</fullName>
    </submittedName>
</protein>
<dbReference type="SUPFAM" id="SSF81321">
    <property type="entry name" value="Family A G protein-coupled receptor-like"/>
    <property type="match status" value="1"/>
</dbReference>
<evidence type="ECO:0000256" key="3">
    <source>
        <dbReference type="ARBA" id="ARBA00022692"/>
    </source>
</evidence>
<evidence type="ECO:0000256" key="1">
    <source>
        <dbReference type="ARBA" id="ARBA00004651"/>
    </source>
</evidence>
<feature type="transmembrane region" description="Helical" evidence="10">
    <location>
        <begin position="108"/>
        <end position="130"/>
    </location>
</feature>
<dbReference type="Proteomes" id="UP001152320">
    <property type="component" value="Chromosome 4"/>
</dbReference>
<feature type="domain" description="G-protein coupled receptors family 1 profile" evidence="11">
    <location>
        <begin position="12"/>
        <end position="248"/>
    </location>
</feature>
<feature type="transmembrane region" description="Helical" evidence="10">
    <location>
        <begin position="64"/>
        <end position="87"/>
    </location>
</feature>
<accession>A0A9Q1CDP5</accession>
<proteinExistence type="predicted"/>
<dbReference type="PANTHER" id="PTHR24246:SF27">
    <property type="entry name" value="ADENOSINE RECEPTOR, ISOFORM A"/>
    <property type="match status" value="1"/>
</dbReference>
<evidence type="ECO:0000256" key="4">
    <source>
        <dbReference type="ARBA" id="ARBA00022989"/>
    </source>
</evidence>
<sequence length="300" mass="33999">MRIGICCLALVINMIVFVLQIKVKSFLRTQYVFAVTLTIADIIHAAALVGETYLFRQNIFPIPIWYGAFAFASGLQSYLSILAVAYDRYLALCAIPLKYKLIITIRKYWVVILIMNAFCFTCGFVFFGLVSHQSVALTYTSFVYPIALMSAICIVYIRLAYLVSKSLKTLNFTVDIQRRRARQTKRLMIAFATILLAHVICNMPQRVFSLYISLQPTGRRYTVFEHVAIGNWLYNVQTINTCVNPVIYWKHVLSKDTKFPFASMMYRAICPVTCKGEPPTCSQDETESKTSSAVSAISAI</sequence>
<feature type="transmembrane region" description="Helical" evidence="10">
    <location>
        <begin position="187"/>
        <end position="205"/>
    </location>
</feature>
<reference evidence="12" key="1">
    <citation type="submission" date="2021-10" db="EMBL/GenBank/DDBJ databases">
        <title>Tropical sea cucumber genome reveals ecological adaptation and Cuvierian tubules defense mechanism.</title>
        <authorList>
            <person name="Chen T."/>
        </authorList>
    </citation>
    <scope>NUCLEOTIDE SEQUENCE</scope>
    <source>
        <strain evidence="12">Nanhai2018</strain>
        <tissue evidence="12">Muscle</tissue>
    </source>
</reference>
<feature type="transmembrane region" description="Helical" evidence="10">
    <location>
        <begin position="142"/>
        <end position="163"/>
    </location>
</feature>
<dbReference type="Gene3D" id="1.20.1070.10">
    <property type="entry name" value="Rhodopsin 7-helix transmembrane proteins"/>
    <property type="match status" value="1"/>
</dbReference>
<keyword evidence="9" id="KW-0807">Transducer</keyword>
<dbReference type="PANTHER" id="PTHR24246">
    <property type="entry name" value="OLFACTORY RECEPTOR AND ADENOSINE RECEPTOR"/>
    <property type="match status" value="1"/>
</dbReference>
<dbReference type="AlphaFoldDB" id="A0A9Q1CDP5"/>
<dbReference type="GO" id="GO:0005886">
    <property type="term" value="C:plasma membrane"/>
    <property type="evidence" value="ECO:0007669"/>
    <property type="project" value="UniProtKB-SubCell"/>
</dbReference>
<keyword evidence="13" id="KW-1185">Reference proteome</keyword>
<evidence type="ECO:0000256" key="5">
    <source>
        <dbReference type="ARBA" id="ARBA00023040"/>
    </source>
</evidence>
<evidence type="ECO:0000256" key="2">
    <source>
        <dbReference type="ARBA" id="ARBA00022475"/>
    </source>
</evidence>
<keyword evidence="2" id="KW-1003">Cell membrane</keyword>
<keyword evidence="5" id="KW-0297">G-protein coupled receptor</keyword>
<evidence type="ECO:0000256" key="8">
    <source>
        <dbReference type="ARBA" id="ARBA00023180"/>
    </source>
</evidence>
<evidence type="ECO:0000256" key="6">
    <source>
        <dbReference type="ARBA" id="ARBA00023136"/>
    </source>
</evidence>
<dbReference type="CDD" id="cd00637">
    <property type="entry name" value="7tm_classA_rhodopsin-like"/>
    <property type="match status" value="1"/>
</dbReference>
<dbReference type="PRINTS" id="PR00237">
    <property type="entry name" value="GPCRRHODOPSN"/>
</dbReference>
<dbReference type="EMBL" id="JAIZAY010000004">
    <property type="protein sequence ID" value="KAJ8043132.1"/>
    <property type="molecule type" value="Genomic_DNA"/>
</dbReference>
<comment type="subcellular location">
    <subcellularLocation>
        <location evidence="1">Cell membrane</location>
        <topology evidence="1">Multi-pass membrane protein</topology>
    </subcellularLocation>
</comment>